<accession>A0A6B0VKJ8</accession>
<dbReference type="Proteomes" id="UP000434101">
    <property type="component" value="Unassembled WGS sequence"/>
</dbReference>
<name>A0A6B0VKJ8_9EURY</name>
<dbReference type="InterPro" id="IPR036388">
    <property type="entry name" value="WH-like_DNA-bd_sf"/>
</dbReference>
<dbReference type="InterPro" id="IPR036390">
    <property type="entry name" value="WH_DNA-bd_sf"/>
</dbReference>
<dbReference type="SUPFAM" id="SSF46785">
    <property type="entry name" value="Winged helix' DNA-binding domain"/>
    <property type="match status" value="1"/>
</dbReference>
<dbReference type="RefSeq" id="WP_160065086.1">
    <property type="nucleotide sequence ID" value="NZ_WUYX01000029.1"/>
</dbReference>
<proteinExistence type="predicted"/>
<gene>
    <name evidence="1" type="ORF">GS429_09910</name>
</gene>
<evidence type="ECO:0000313" key="1">
    <source>
        <dbReference type="EMBL" id="MXV62371.1"/>
    </source>
</evidence>
<dbReference type="Gene3D" id="1.10.10.10">
    <property type="entry name" value="Winged helix-like DNA-binding domain superfamily/Winged helix DNA-binding domain"/>
    <property type="match status" value="1"/>
</dbReference>
<dbReference type="OrthoDB" id="285635at2157"/>
<organism evidence="1 2">
    <name type="scientific">Natronorubrum halalkaliphilum</name>
    <dbReference type="NCBI Taxonomy" id="2691917"/>
    <lineage>
        <taxon>Archaea</taxon>
        <taxon>Methanobacteriati</taxon>
        <taxon>Methanobacteriota</taxon>
        <taxon>Stenosarchaea group</taxon>
        <taxon>Halobacteria</taxon>
        <taxon>Halobacteriales</taxon>
        <taxon>Natrialbaceae</taxon>
        <taxon>Natronorubrum</taxon>
    </lineage>
</organism>
<sequence length="73" mass="7801">MTACSTRGLLDLLDERGPTEIGVLAAALETHPVTVTNRCSTLQSDGYVRQISGGVYVITDDGEEYLTSLPEAE</sequence>
<reference evidence="1 2" key="1">
    <citation type="submission" date="2020-01" db="EMBL/GenBank/DDBJ databases">
        <title>Natronorubrum sp. JWXQ-INN 674 isolated from Inner Mongolia Autonomous Region of China.</title>
        <authorList>
            <person name="Xue Q."/>
        </authorList>
    </citation>
    <scope>NUCLEOTIDE SEQUENCE [LARGE SCALE GENOMIC DNA]</scope>
    <source>
        <strain evidence="1 2">JWXQ-INN-674</strain>
    </source>
</reference>
<dbReference type="AlphaFoldDB" id="A0A6B0VKJ8"/>
<evidence type="ECO:0000313" key="2">
    <source>
        <dbReference type="Proteomes" id="UP000434101"/>
    </source>
</evidence>
<protein>
    <submittedName>
        <fullName evidence="1">MarR family transcriptional regulator</fullName>
    </submittedName>
</protein>
<keyword evidence="2" id="KW-1185">Reference proteome</keyword>
<dbReference type="EMBL" id="WUYX01000029">
    <property type="protein sequence ID" value="MXV62371.1"/>
    <property type="molecule type" value="Genomic_DNA"/>
</dbReference>
<comment type="caution">
    <text evidence="1">The sequence shown here is derived from an EMBL/GenBank/DDBJ whole genome shotgun (WGS) entry which is preliminary data.</text>
</comment>